<dbReference type="Pfam" id="PF07592">
    <property type="entry name" value="DDE_Tnp_ISAZ013"/>
    <property type="match status" value="1"/>
</dbReference>
<accession>A0A3B1DSI2</accession>
<gene>
    <name evidence="1" type="ORF">MNBD_UNCLBAC01-1333</name>
</gene>
<evidence type="ECO:0008006" key="2">
    <source>
        <dbReference type="Google" id="ProtNLM"/>
    </source>
</evidence>
<reference evidence="1" key="1">
    <citation type="submission" date="2018-06" db="EMBL/GenBank/DDBJ databases">
        <authorList>
            <person name="Zhirakovskaya E."/>
        </authorList>
    </citation>
    <scope>NUCLEOTIDE SEQUENCE</scope>
</reference>
<dbReference type="InterPro" id="IPR011518">
    <property type="entry name" value="Transposase_36"/>
</dbReference>
<organism evidence="1">
    <name type="scientific">hydrothermal vent metagenome</name>
    <dbReference type="NCBI Taxonomy" id="652676"/>
    <lineage>
        <taxon>unclassified sequences</taxon>
        <taxon>metagenomes</taxon>
        <taxon>ecological metagenomes</taxon>
    </lineage>
</organism>
<feature type="non-terminal residue" evidence="1">
    <location>
        <position position="1"/>
    </location>
</feature>
<proteinExistence type="predicted"/>
<evidence type="ECO:0000313" key="1">
    <source>
        <dbReference type="EMBL" id="VAX38060.1"/>
    </source>
</evidence>
<dbReference type="EMBL" id="UOGJ01000150">
    <property type="protein sequence ID" value="VAX38060.1"/>
    <property type="molecule type" value="Genomic_DNA"/>
</dbReference>
<sequence>RNWRGRPLLTRETVVNLIANTRTNKGLEIKSMLDENKYETGIKVSDDKMAEINLWKSKFHGEWNYKISPMDNYKN</sequence>
<name>A0A3B1DSI2_9ZZZZ</name>
<dbReference type="AlphaFoldDB" id="A0A3B1DSI2"/>
<protein>
    <recommendedName>
        <fullName evidence="2">ISAzo13 family transposase</fullName>
    </recommendedName>
</protein>